<protein>
    <recommendedName>
        <fullName evidence="2">SGNH hydrolase-type esterase domain-containing protein</fullName>
    </recommendedName>
</protein>
<keyword evidence="1" id="KW-0812">Transmembrane</keyword>
<reference evidence="3 4" key="1">
    <citation type="submission" date="2020-01" db="EMBL/GenBank/DDBJ databases">
        <title>Whole genome sequence of Heliobacterium gestii DSM 11169.</title>
        <authorList>
            <person name="Kyndt J.A."/>
            <person name="Meyer T.E."/>
        </authorList>
    </citation>
    <scope>NUCLEOTIDE SEQUENCE [LARGE SCALE GENOMIC DNA]</scope>
    <source>
        <strain evidence="3 4">DSM 11169</strain>
    </source>
</reference>
<gene>
    <name evidence="3" type="ORF">GTO89_05915</name>
</gene>
<dbReference type="RefSeq" id="WP_161261138.1">
    <property type="nucleotide sequence ID" value="NZ_JAFBDC010000003.1"/>
</dbReference>
<dbReference type="EMBL" id="WXEX01000004">
    <property type="protein sequence ID" value="MZP42572.1"/>
    <property type="molecule type" value="Genomic_DNA"/>
</dbReference>
<dbReference type="GO" id="GO:0004622">
    <property type="term" value="F:phosphatidylcholine lysophospholipase activity"/>
    <property type="evidence" value="ECO:0007669"/>
    <property type="project" value="TreeGrafter"/>
</dbReference>
<dbReference type="OrthoDB" id="252349at2"/>
<dbReference type="SUPFAM" id="SSF52266">
    <property type="entry name" value="SGNH hydrolase"/>
    <property type="match status" value="1"/>
</dbReference>
<accession>A0A845L7I8</accession>
<dbReference type="PROSITE" id="PS01098">
    <property type="entry name" value="LIPASE_GDSL_SER"/>
    <property type="match status" value="1"/>
</dbReference>
<comment type="caution">
    <text evidence="3">The sequence shown here is derived from an EMBL/GenBank/DDBJ whole genome shotgun (WGS) entry which is preliminary data.</text>
</comment>
<dbReference type="Proteomes" id="UP000471031">
    <property type="component" value="Unassembled WGS sequence"/>
</dbReference>
<dbReference type="InterPro" id="IPR013830">
    <property type="entry name" value="SGNH_hydro"/>
</dbReference>
<keyword evidence="1" id="KW-0472">Membrane</keyword>
<dbReference type="PANTHER" id="PTHR30383">
    <property type="entry name" value="THIOESTERASE 1/PROTEASE 1/LYSOPHOSPHOLIPASE L1"/>
    <property type="match status" value="1"/>
</dbReference>
<proteinExistence type="predicted"/>
<dbReference type="PANTHER" id="PTHR30383:SF27">
    <property type="entry name" value="SPORE GERMINATION LIPASE LIPC"/>
    <property type="match status" value="1"/>
</dbReference>
<sequence length="241" mass="26240">MRRSAVYLGIILLFMLLAGGYFLFHGRAESPPLVPFAERPPFRLVVLGDSLSAGYGDESGKGYAGNLKDHFEKKRDRPVELVNFGVNGLRSEGLLASLGRNEVTQALSAASHVVISIGGNDVFRGEADIGGVAEAVMQKRRADYERNLQAILSRIRALNDAAPVRLIEPYNPFGGTPLQERAEGERALLRGITAKEAAAFSGVALVSVGSLEPAALAEDRFHPNREGYRRIADKVYQSFER</sequence>
<evidence type="ECO:0000313" key="3">
    <source>
        <dbReference type="EMBL" id="MZP42572.1"/>
    </source>
</evidence>
<keyword evidence="4" id="KW-1185">Reference proteome</keyword>
<dbReference type="InterPro" id="IPR036514">
    <property type="entry name" value="SGNH_hydro_sf"/>
</dbReference>
<dbReference type="InterPro" id="IPR008265">
    <property type="entry name" value="Lipase_GDSL_AS"/>
</dbReference>
<name>A0A845L7I8_HELGE</name>
<dbReference type="Gene3D" id="3.40.50.1110">
    <property type="entry name" value="SGNH hydrolase"/>
    <property type="match status" value="1"/>
</dbReference>
<feature type="domain" description="SGNH hydrolase-type esterase" evidence="2">
    <location>
        <begin position="46"/>
        <end position="230"/>
    </location>
</feature>
<dbReference type="AlphaFoldDB" id="A0A845L7I8"/>
<dbReference type="InterPro" id="IPR051532">
    <property type="entry name" value="Ester_Hydrolysis_Enzymes"/>
</dbReference>
<feature type="transmembrane region" description="Helical" evidence="1">
    <location>
        <begin position="6"/>
        <end position="24"/>
    </location>
</feature>
<keyword evidence="1" id="KW-1133">Transmembrane helix</keyword>
<evidence type="ECO:0000256" key="1">
    <source>
        <dbReference type="SAM" id="Phobius"/>
    </source>
</evidence>
<organism evidence="3 4">
    <name type="scientific">Heliomicrobium gestii</name>
    <name type="common">Heliobacterium gestii</name>
    <dbReference type="NCBI Taxonomy" id="2699"/>
    <lineage>
        <taxon>Bacteria</taxon>
        <taxon>Bacillati</taxon>
        <taxon>Bacillota</taxon>
        <taxon>Clostridia</taxon>
        <taxon>Eubacteriales</taxon>
        <taxon>Heliobacteriaceae</taxon>
        <taxon>Heliomicrobium</taxon>
    </lineage>
</organism>
<evidence type="ECO:0000259" key="2">
    <source>
        <dbReference type="Pfam" id="PF13472"/>
    </source>
</evidence>
<dbReference type="Pfam" id="PF13472">
    <property type="entry name" value="Lipase_GDSL_2"/>
    <property type="match status" value="1"/>
</dbReference>
<evidence type="ECO:0000313" key="4">
    <source>
        <dbReference type="Proteomes" id="UP000471031"/>
    </source>
</evidence>
<dbReference type="GO" id="GO:0006629">
    <property type="term" value="P:lipid metabolic process"/>
    <property type="evidence" value="ECO:0007669"/>
    <property type="project" value="InterPro"/>
</dbReference>